<dbReference type="AlphaFoldDB" id="A0A926D4V2"/>
<dbReference type="Proteomes" id="UP000623172">
    <property type="component" value="Unassembled WGS sequence"/>
</dbReference>
<gene>
    <name evidence="2" type="ORF">H8696_07840</name>
</gene>
<reference evidence="2" key="1">
    <citation type="submission" date="2020-08" db="EMBL/GenBank/DDBJ databases">
        <title>Genome public.</title>
        <authorList>
            <person name="Liu C."/>
            <person name="Sun Q."/>
        </authorList>
    </citation>
    <scope>NUCLEOTIDE SEQUENCE</scope>
    <source>
        <strain evidence="2">NSJ-53</strain>
    </source>
</reference>
<organism evidence="2 3">
    <name type="scientific">Gehongia tenuis</name>
    <dbReference type="NCBI Taxonomy" id="2763655"/>
    <lineage>
        <taxon>Bacteria</taxon>
        <taxon>Bacillati</taxon>
        <taxon>Bacillota</taxon>
        <taxon>Clostridia</taxon>
        <taxon>Christensenellales</taxon>
        <taxon>Christensenellaceae</taxon>
        <taxon>Gehongia</taxon>
    </lineage>
</organism>
<dbReference type="InterPro" id="IPR029432">
    <property type="entry name" value="Gp28/Gp37-like_dom"/>
</dbReference>
<accession>A0A926D4V2</accession>
<evidence type="ECO:0000259" key="1">
    <source>
        <dbReference type="Pfam" id="PF14594"/>
    </source>
</evidence>
<name>A0A926D4V2_9FIRM</name>
<protein>
    <submittedName>
        <fullName evidence="2">Siphovirus ReqiPepy6 Gp37-like family protein</fullName>
    </submittedName>
</protein>
<evidence type="ECO:0000313" key="3">
    <source>
        <dbReference type="Proteomes" id="UP000623172"/>
    </source>
</evidence>
<dbReference type="RefSeq" id="WP_249316378.1">
    <property type="nucleotide sequence ID" value="NZ_JACRSR010000003.1"/>
</dbReference>
<proteinExistence type="predicted"/>
<dbReference type="Pfam" id="PF14594">
    <property type="entry name" value="Sipho_Gp37"/>
    <property type="match status" value="1"/>
</dbReference>
<keyword evidence="3" id="KW-1185">Reference proteome</keyword>
<comment type="caution">
    <text evidence="2">The sequence shown here is derived from an EMBL/GenBank/DDBJ whole genome shotgun (WGS) entry which is preliminary data.</text>
</comment>
<sequence length="360" mass="40502">MQLLVLNQHLERVGMVTQFTSLRWRRKYVGAGEFELHAPIKYADLLAPTNILYRKDDLEAAHIVARQYAQDSSGIEEVVATGYMLKDYLSRRCFLAPVTLHGKPEDVIRSVVDMHAISARSDRIIPHLILEPHQGYIGTDIQYQAEMGAGVLVEIGALEMYSGLSGYIGLDPQCQTLIFRIRQGLRRTLDQDVNPRAILTLEGGMITEPIYTQTLSNYGSVAIVEGSDRVLEVEQAQGLDRYEVYCDATSLQKTYFDGDEQIVLTETEYVAALKQRGAEALAERRPVQTLDAKVVANDNLIYKSEYDLGDIVTIKLKRWNVQADVRIAEIEEIYEVGGPTIYLTVGDPAPTLYEKITTRR</sequence>
<feature type="domain" description="Gp28/Gp37-like" evidence="1">
    <location>
        <begin position="4"/>
        <end position="347"/>
    </location>
</feature>
<evidence type="ECO:0000313" key="2">
    <source>
        <dbReference type="EMBL" id="MBC8531758.1"/>
    </source>
</evidence>
<dbReference type="EMBL" id="JACRSR010000003">
    <property type="protein sequence ID" value="MBC8531758.1"/>
    <property type="molecule type" value="Genomic_DNA"/>
</dbReference>